<feature type="domain" description="Fe2OG dioxygenase" evidence="3">
    <location>
        <begin position="189"/>
        <end position="297"/>
    </location>
</feature>
<comment type="similarity">
    <text evidence="1 2">Belongs to the iron/ascorbate-dependent oxidoreductase family.</text>
</comment>
<dbReference type="OrthoDB" id="406156at2759"/>
<dbReference type="GO" id="GO:0016491">
    <property type="term" value="F:oxidoreductase activity"/>
    <property type="evidence" value="ECO:0007669"/>
    <property type="project" value="UniProtKB-KW"/>
</dbReference>
<keyword evidence="2" id="KW-0408">Iron</keyword>
<dbReference type="InterPro" id="IPR044861">
    <property type="entry name" value="IPNS-like_FE2OG_OXY"/>
</dbReference>
<evidence type="ECO:0000256" key="2">
    <source>
        <dbReference type="RuleBase" id="RU003682"/>
    </source>
</evidence>
<evidence type="ECO:0000259" key="3">
    <source>
        <dbReference type="PROSITE" id="PS51471"/>
    </source>
</evidence>
<dbReference type="EMBL" id="WOWK01000058">
    <property type="protein sequence ID" value="KAF0322778.1"/>
    <property type="molecule type" value="Genomic_DNA"/>
</dbReference>
<dbReference type="GO" id="GO:0044283">
    <property type="term" value="P:small molecule biosynthetic process"/>
    <property type="evidence" value="ECO:0007669"/>
    <property type="project" value="UniProtKB-ARBA"/>
</dbReference>
<keyword evidence="2" id="KW-0479">Metal-binding</keyword>
<reference evidence="4 5" key="1">
    <citation type="submission" date="2019-12" db="EMBL/GenBank/DDBJ databases">
        <title>A genome sequence resource for the geographically widespread anthracnose pathogen Colletotrichum asianum.</title>
        <authorList>
            <person name="Meng Y."/>
        </authorList>
    </citation>
    <scope>NUCLEOTIDE SEQUENCE [LARGE SCALE GENOMIC DNA]</scope>
    <source>
        <strain evidence="4 5">ICMP 18580</strain>
    </source>
</reference>
<gene>
    <name evidence="4" type="ORF">GQ607_010019</name>
</gene>
<evidence type="ECO:0000313" key="4">
    <source>
        <dbReference type="EMBL" id="KAF0322778.1"/>
    </source>
</evidence>
<dbReference type="Gene3D" id="2.60.120.330">
    <property type="entry name" value="B-lactam Antibiotic, Isopenicillin N Synthase, Chain"/>
    <property type="match status" value="1"/>
</dbReference>
<organism evidence="4 5">
    <name type="scientific">Colletotrichum asianum</name>
    <dbReference type="NCBI Taxonomy" id="702518"/>
    <lineage>
        <taxon>Eukaryota</taxon>
        <taxon>Fungi</taxon>
        <taxon>Dikarya</taxon>
        <taxon>Ascomycota</taxon>
        <taxon>Pezizomycotina</taxon>
        <taxon>Sordariomycetes</taxon>
        <taxon>Hypocreomycetidae</taxon>
        <taxon>Glomerellales</taxon>
        <taxon>Glomerellaceae</taxon>
        <taxon>Colletotrichum</taxon>
        <taxon>Colletotrichum gloeosporioides species complex</taxon>
    </lineage>
</organism>
<evidence type="ECO:0000313" key="5">
    <source>
        <dbReference type="Proteomes" id="UP000434172"/>
    </source>
</evidence>
<keyword evidence="5" id="KW-1185">Reference proteome</keyword>
<dbReference type="InterPro" id="IPR050231">
    <property type="entry name" value="Iron_ascorbate_oxido_reductase"/>
</dbReference>
<comment type="caution">
    <text evidence="4">The sequence shown here is derived from an EMBL/GenBank/DDBJ whole genome shotgun (WGS) entry which is preliminary data.</text>
</comment>
<dbReference type="InterPro" id="IPR026992">
    <property type="entry name" value="DIOX_N"/>
</dbReference>
<dbReference type="PROSITE" id="PS51471">
    <property type="entry name" value="FE2OG_OXY"/>
    <property type="match status" value="1"/>
</dbReference>
<dbReference type="PANTHER" id="PTHR47990">
    <property type="entry name" value="2-OXOGLUTARATE (2OG) AND FE(II)-DEPENDENT OXYGENASE SUPERFAMILY PROTEIN-RELATED"/>
    <property type="match status" value="1"/>
</dbReference>
<dbReference type="PRINTS" id="PR00682">
    <property type="entry name" value="IPNSYNTHASE"/>
</dbReference>
<name>A0A8H3ZKL7_9PEZI</name>
<dbReference type="InterPro" id="IPR005123">
    <property type="entry name" value="Oxoglu/Fe-dep_dioxygenase_dom"/>
</dbReference>
<accession>A0A8H3ZKL7</accession>
<dbReference type="Pfam" id="PF03171">
    <property type="entry name" value="2OG-FeII_Oxy"/>
    <property type="match status" value="1"/>
</dbReference>
<protein>
    <recommendedName>
        <fullName evidence="3">Fe2OG dioxygenase domain-containing protein</fullName>
    </recommendedName>
</protein>
<dbReference type="AlphaFoldDB" id="A0A8H3ZKL7"/>
<proteinExistence type="inferred from homology"/>
<dbReference type="Pfam" id="PF14226">
    <property type="entry name" value="DIOX_N"/>
    <property type="match status" value="1"/>
</dbReference>
<dbReference type="SUPFAM" id="SSF51197">
    <property type="entry name" value="Clavaminate synthase-like"/>
    <property type="match status" value="1"/>
</dbReference>
<dbReference type="InterPro" id="IPR027443">
    <property type="entry name" value="IPNS-like_sf"/>
</dbReference>
<keyword evidence="2" id="KW-0560">Oxidoreductase</keyword>
<evidence type="ECO:0000256" key="1">
    <source>
        <dbReference type="ARBA" id="ARBA00008056"/>
    </source>
</evidence>
<dbReference type="Proteomes" id="UP000434172">
    <property type="component" value="Unassembled WGS sequence"/>
</dbReference>
<sequence length="385" mass="44537">MPTSNESAAIPKWNAPKPTKENLDYVELIDLDLSKFEHLETRKELAKDLLQAVTQHGFFTISNHGISTKLWDHQMDVANAVMILSNEDKRPYEGTPEEDQKGIYVGFKPSGELGTKGGFHKEVDHYNMLLHDFETRPHPQIISPFKEEIRRLMQTLNDDTHRKLLILVAMVLEVPEQLVLDMHRPGGSTTNYFRYMSYSPRNDADREKPRALFLPGHADWSTFSILFSQPISALQILDNQNQWKWVRYIPHTLIVNVGEALEFLTGRLFKATIHRVVTPPVDLRQKLRIGILFFTRPNDDKLLVPIAESPYLQKLGLDTSQETEVFKTNEYLQAKKRGYKKKELEYDFDRPKDTTKHVDPFSDYDPLDVKKHRVDGIVAQQVVSM</sequence>
<dbReference type="GO" id="GO:0046872">
    <property type="term" value="F:metal ion binding"/>
    <property type="evidence" value="ECO:0007669"/>
    <property type="project" value="UniProtKB-KW"/>
</dbReference>